<dbReference type="AlphaFoldDB" id="A0A7J7FVE5"/>
<dbReference type="Proteomes" id="UP000593564">
    <property type="component" value="Unassembled WGS sequence"/>
</dbReference>
<gene>
    <name evidence="1" type="ORF">HYC85_028524</name>
</gene>
<keyword evidence="2" id="KW-1185">Reference proteome</keyword>
<sequence length="58" mass="6616">MALMLLRPKRELLRHKSYKVTSAPEKVYLLRPVGDKVTSAQASVKSLRSEYNLELGRS</sequence>
<reference evidence="2" key="1">
    <citation type="journal article" date="2020" name="Nat. Commun.">
        <title>Genome assembly of wild tea tree DASZ reveals pedigree and selection history of tea varieties.</title>
        <authorList>
            <person name="Zhang W."/>
            <person name="Zhang Y."/>
            <person name="Qiu H."/>
            <person name="Guo Y."/>
            <person name="Wan H."/>
            <person name="Zhang X."/>
            <person name="Scossa F."/>
            <person name="Alseekh S."/>
            <person name="Zhang Q."/>
            <person name="Wang P."/>
            <person name="Xu L."/>
            <person name="Schmidt M.H."/>
            <person name="Jia X."/>
            <person name="Li D."/>
            <person name="Zhu A."/>
            <person name="Guo F."/>
            <person name="Chen W."/>
            <person name="Ni D."/>
            <person name="Usadel B."/>
            <person name="Fernie A.R."/>
            <person name="Wen W."/>
        </authorList>
    </citation>
    <scope>NUCLEOTIDE SEQUENCE [LARGE SCALE GENOMIC DNA]</scope>
    <source>
        <strain evidence="2">cv. G240</strain>
    </source>
</reference>
<comment type="caution">
    <text evidence="1">The sequence shown here is derived from an EMBL/GenBank/DDBJ whole genome shotgun (WGS) entry which is preliminary data.</text>
</comment>
<dbReference type="EMBL" id="JACBKZ010000014">
    <property type="protein sequence ID" value="KAF5932353.1"/>
    <property type="molecule type" value="Genomic_DNA"/>
</dbReference>
<organism evidence="1 2">
    <name type="scientific">Camellia sinensis</name>
    <name type="common">Tea plant</name>
    <name type="synonym">Thea sinensis</name>
    <dbReference type="NCBI Taxonomy" id="4442"/>
    <lineage>
        <taxon>Eukaryota</taxon>
        <taxon>Viridiplantae</taxon>
        <taxon>Streptophyta</taxon>
        <taxon>Embryophyta</taxon>
        <taxon>Tracheophyta</taxon>
        <taxon>Spermatophyta</taxon>
        <taxon>Magnoliopsida</taxon>
        <taxon>eudicotyledons</taxon>
        <taxon>Gunneridae</taxon>
        <taxon>Pentapetalae</taxon>
        <taxon>asterids</taxon>
        <taxon>Ericales</taxon>
        <taxon>Theaceae</taxon>
        <taxon>Camellia</taxon>
    </lineage>
</organism>
<protein>
    <submittedName>
        <fullName evidence="1">Uncharacterized protein</fullName>
    </submittedName>
</protein>
<accession>A0A7J7FVE5</accession>
<evidence type="ECO:0000313" key="2">
    <source>
        <dbReference type="Proteomes" id="UP000593564"/>
    </source>
</evidence>
<evidence type="ECO:0000313" key="1">
    <source>
        <dbReference type="EMBL" id="KAF5932353.1"/>
    </source>
</evidence>
<reference evidence="1 2" key="2">
    <citation type="submission" date="2020-07" db="EMBL/GenBank/DDBJ databases">
        <title>Genome assembly of wild tea tree DASZ reveals pedigree and selection history of tea varieties.</title>
        <authorList>
            <person name="Zhang W."/>
        </authorList>
    </citation>
    <scope>NUCLEOTIDE SEQUENCE [LARGE SCALE GENOMIC DNA]</scope>
    <source>
        <strain evidence="2">cv. G240</strain>
        <tissue evidence="1">Leaf</tissue>
    </source>
</reference>
<proteinExistence type="predicted"/>
<name>A0A7J7FVE5_CAMSI</name>